<dbReference type="EnsemblMetazoa" id="AMEM003172-RA">
    <property type="protein sequence ID" value="AMEM003172-PA"/>
    <property type="gene ID" value="AMEM003172"/>
</dbReference>
<dbReference type="Proteomes" id="UP000075903">
    <property type="component" value="Unassembled WGS sequence"/>
</dbReference>
<feature type="compositionally biased region" description="Basic and acidic residues" evidence="1">
    <location>
        <begin position="1432"/>
        <end position="1453"/>
    </location>
</feature>
<sequence>MKHLTKYLLLRPSRARFHLDAPRAEAGRSRQPVPVRVGRRGQVQQALAVGGQVRVAGQAHLREVLQVARDLLALEIVVAGRKAEPVRRLQLIVAVLAEQVDAAGAVLRDDALRLGQRIHRDRTPVDGGGASAFGRFRCCRRRRRRRRRHCQLDLSAQEAQIVLQGVRAGLGSSSSSTNGSIWASSASSSLSHSGISMPSWSSGSLTVRLGRLTQPSVSYAASDRQKSLSSTNSARYASGPSRALRQNLCITAHQPSRLRIRFAISVTKVVLKRGRKKKQCHALLVLGEQQHGAQGGHQDAEPDLGAGHVGGARATERLDDVLRGQRAGELQGRIDRVAKHERYLRVEQALEGEVDVLLRLLVGRRLARVEQHAHQHVHDAAGQDRQYGDFDRRVADERREEADQPGVARACQPARQQRLLHDQVGERFGDEQRHVRGKIGQLQTDAAQHGQHRRVAGGAQCLDQLADRGALRVQMGRPELPLLNQPAELGRGERLPAVDGQRQGQQLGQHQQPGQEVVRAGQREPHQLAHHLRPQAAMDVVRVEPFGRRRLRVREQYAHRLALHLARVRSGRGDRGDALHQRVGAEQRLDQRQVAELRVPALDQVGDELAQDVDERAEQLGEQHALLARQAGRVDGRLVEVVRQLVEDGEQQRLPVRRVELEQRVLVLELGVPARLLVVVVRRYAEQPDQPQRGDEIAREGGHVLEAAAHQLHQRPDVDVREQIVQLERLEVDGQLLQGRADARLELLVLLGQGEQGRPVLGQIADGFPVPHGAVHQIDTVADDRRAMLGGGRVRPTDALLRHRALLALEQLQQHRQIVVHREHLHDEAAPGPAGQLVQGVQAVHQPVPLLLQLIVRRGDAAGARIRDRVQMVDRLHLVHQLHAQQLRAGQLRHLHLVAGRCTAAARCRLPAGTGRQPLEQPPQQQVRVRQAVHQVAQLRHALEQAGEQVVDQLAQGRRRAGQIEQQHQRLHQPVDLEELHHRAAHVQRRRDVLVYLELGRHRQEAFRLRERHLVQRDRARQLGQRAAQQLHQLLVGALRAALLRSRRFATLLDRAHVQLLDGRVYQLQIFVQRDLAQQRLQREADARRRVLLQQVEQYLVPVVRRRQEVVDGGARIQTRVDRAYDHQLDRERHVRLGVQAEQPVEQVELVRPGPPQQQRDERFVRPEKLGQPDAALHVAQLERRLRLHHRPLEVQPDADAVHQPVGHARPAGLDPAVQLLLAGVPRVILRQQLPEQVHQLLRVVDEALLPFGRLALERAGRRPPVPLLPEQLLELAEQLLFAGAEQPHRVRSRRHVPLERGPERVELFGRRLVQIFVRGRAGRSAGWGGGSRSAAPTGCALQIVVEVLRMLRRLRLLPAYFAPFDRWKPPSSSISSSRSSSTSSTSSTSSSGSSSSSRDDSLRSGERGRRGDPIGERGRGRRSSFSSRSNDGSRRGRSYEPLRSRRDARCPPDDDDDGVGGGSGGRADLLLLLRRRLDVVRAARPLVALLARRGTGSPAPTDTATPAARHRPVVLAQARRAGGKLFPAAVAPGPGRPLVRVRRPRALAALVRVRGRLALPGQYLARLERLVDRFRRAGCAGRQRVRGRDTGGGGGGRCRRPARVRPRILRGVLAVVLRVLLLHEHRLGGGHQPGQRRLLYPIAARPARRLRYPPAMVQMVMVMVVVVVQQMMVVVRPDQQLLGRLGRRFPRRHDRLGYVRRQDAVHRERHRRVPALQHQPVGRDAAHELLRTRGARAYRSRTAAAAALQMNAIVLVVLQLAQALEDRGARLAEIVHVQLDVEVGRVGGAQPDAAREVGMDASAERDDPHLRDVDRLRELYQIEILLRGLVGF</sequence>
<reference evidence="2" key="1">
    <citation type="submission" date="2020-05" db="UniProtKB">
        <authorList>
            <consortium name="EnsemblMetazoa"/>
        </authorList>
    </citation>
    <scope>IDENTIFICATION</scope>
    <source>
        <strain evidence="2">MAF</strain>
    </source>
</reference>
<keyword evidence="3" id="KW-1185">Reference proteome</keyword>
<feature type="region of interest" description="Disordered" evidence="1">
    <location>
        <begin position="218"/>
        <end position="239"/>
    </location>
</feature>
<feature type="compositionally biased region" description="Basic and acidic residues" evidence="1">
    <location>
        <begin position="1398"/>
        <end position="1419"/>
    </location>
</feature>
<feature type="compositionally biased region" description="Low complexity" evidence="1">
    <location>
        <begin position="1372"/>
        <end position="1397"/>
    </location>
</feature>
<evidence type="ECO:0000313" key="2">
    <source>
        <dbReference type="EnsemblMetazoa" id="AMEM003172-PA"/>
    </source>
</evidence>
<evidence type="ECO:0000313" key="3">
    <source>
        <dbReference type="Proteomes" id="UP000075903"/>
    </source>
</evidence>
<dbReference type="VEuPathDB" id="VectorBase:AMEM003172"/>
<proteinExistence type="predicted"/>
<organism evidence="2 3">
    <name type="scientific">Anopheles merus</name>
    <name type="common">Mosquito</name>
    <dbReference type="NCBI Taxonomy" id="30066"/>
    <lineage>
        <taxon>Eukaryota</taxon>
        <taxon>Metazoa</taxon>
        <taxon>Ecdysozoa</taxon>
        <taxon>Arthropoda</taxon>
        <taxon>Hexapoda</taxon>
        <taxon>Insecta</taxon>
        <taxon>Pterygota</taxon>
        <taxon>Neoptera</taxon>
        <taxon>Endopterygota</taxon>
        <taxon>Diptera</taxon>
        <taxon>Nematocera</taxon>
        <taxon>Culicoidea</taxon>
        <taxon>Culicidae</taxon>
        <taxon>Anophelinae</taxon>
        <taxon>Anopheles</taxon>
    </lineage>
</organism>
<feature type="region of interest" description="Disordered" evidence="1">
    <location>
        <begin position="1369"/>
        <end position="1466"/>
    </location>
</feature>
<protein>
    <submittedName>
        <fullName evidence="2">Uncharacterized protein</fullName>
    </submittedName>
</protein>
<evidence type="ECO:0000256" key="1">
    <source>
        <dbReference type="SAM" id="MobiDB-lite"/>
    </source>
</evidence>
<accession>A0A182UT52</accession>
<name>A0A182UT52_ANOME</name>